<reference evidence="1" key="2">
    <citation type="submission" date="2022-10" db="EMBL/GenBank/DDBJ databases">
        <authorList>
            <person name="Aronson H.S."/>
        </authorList>
    </citation>
    <scope>NUCLEOTIDE SEQUENCE</scope>
    <source>
        <strain evidence="1">RS19-109</strain>
    </source>
</reference>
<keyword evidence="2" id="KW-1185">Reference proteome</keyword>
<proteinExistence type="predicted"/>
<organism evidence="1 2">
    <name type="scientific">Thiovibrio frasassiensis</name>
    <dbReference type="NCBI Taxonomy" id="2984131"/>
    <lineage>
        <taxon>Bacteria</taxon>
        <taxon>Pseudomonadati</taxon>
        <taxon>Thermodesulfobacteriota</taxon>
        <taxon>Desulfobulbia</taxon>
        <taxon>Desulfobulbales</taxon>
        <taxon>Thiovibrionaceae</taxon>
        <taxon>Thiovibrio</taxon>
    </lineage>
</organism>
<reference evidence="1" key="1">
    <citation type="journal article" date="2022" name="bioRxiv">
        <title>Thiovibrio frasassiensisgen. nov., sp. nov., an autotrophic, elemental sulfur disproportionating bacterium isolated from sulfidic karst sediment, and proposal of Thiovibrionaceae fam. nov.</title>
        <authorList>
            <person name="Aronson H."/>
            <person name="Thomas C."/>
            <person name="Bhattacharyya M."/>
            <person name="Eckstein S."/>
            <person name="Jensen S."/>
            <person name="Barco R."/>
            <person name="Macalady J."/>
            <person name="Amend J."/>
        </authorList>
    </citation>
    <scope>NUCLEOTIDE SEQUENCE</scope>
    <source>
        <strain evidence="1">RS19-109</strain>
    </source>
</reference>
<evidence type="ECO:0000313" key="2">
    <source>
        <dbReference type="Proteomes" id="UP001154240"/>
    </source>
</evidence>
<name>A0A9X4MGI4_9BACT</name>
<sequence length="41" mass="4512">MSKGSRVSHGYCPDCFDRTMERAQGWLLARSAGNRGLALGR</sequence>
<accession>A0A9X4MGI4</accession>
<dbReference type="AlphaFoldDB" id="A0A9X4MGI4"/>
<protein>
    <submittedName>
        <fullName evidence="1">Uncharacterized protein</fullName>
    </submittedName>
</protein>
<dbReference type="RefSeq" id="WP_307632890.1">
    <property type="nucleotide sequence ID" value="NZ_JAPHEH010000001.1"/>
</dbReference>
<comment type="caution">
    <text evidence="1">The sequence shown here is derived from an EMBL/GenBank/DDBJ whole genome shotgun (WGS) entry which is preliminary data.</text>
</comment>
<dbReference type="EMBL" id="JAPHEH010000001">
    <property type="protein sequence ID" value="MDG4475916.1"/>
    <property type="molecule type" value="Genomic_DNA"/>
</dbReference>
<dbReference type="Proteomes" id="UP001154240">
    <property type="component" value="Unassembled WGS sequence"/>
</dbReference>
<gene>
    <name evidence="1" type="ORF">OLX77_07050</name>
</gene>
<evidence type="ECO:0000313" key="1">
    <source>
        <dbReference type="EMBL" id="MDG4475916.1"/>
    </source>
</evidence>